<keyword evidence="1" id="KW-0472">Membrane</keyword>
<dbReference type="PANTHER" id="PTHR40040:SF1">
    <property type="entry name" value="MEMBRANE PROTEIN"/>
    <property type="match status" value="1"/>
</dbReference>
<feature type="transmembrane region" description="Helical" evidence="1">
    <location>
        <begin position="95"/>
        <end position="116"/>
    </location>
</feature>
<evidence type="ECO:0008006" key="4">
    <source>
        <dbReference type="Google" id="ProtNLM"/>
    </source>
</evidence>
<organism evidence="2 3">
    <name type="scientific">Aneurinibacillus thermoaerophilus</name>
    <dbReference type="NCBI Taxonomy" id="143495"/>
    <lineage>
        <taxon>Bacteria</taxon>
        <taxon>Bacillati</taxon>
        <taxon>Bacillota</taxon>
        <taxon>Bacilli</taxon>
        <taxon>Bacillales</taxon>
        <taxon>Paenibacillaceae</taxon>
        <taxon>Aneurinibacillus group</taxon>
        <taxon>Aneurinibacillus</taxon>
    </lineage>
</organism>
<dbReference type="PANTHER" id="PTHR40040">
    <property type="entry name" value="SMALL HYDROPHOBIC PROTEIN-RELATED"/>
    <property type="match status" value="1"/>
</dbReference>
<dbReference type="AlphaFoldDB" id="A0A1G7YPH7"/>
<feature type="transmembrane region" description="Helical" evidence="1">
    <location>
        <begin position="60"/>
        <end position="89"/>
    </location>
</feature>
<proteinExistence type="predicted"/>
<name>A0A1G7YPH7_ANETH</name>
<keyword evidence="1" id="KW-1133">Transmembrane helix</keyword>
<gene>
    <name evidence="2" type="ORF">SAMN04489735_100768</name>
</gene>
<accession>A0A1G7YPH7</accession>
<protein>
    <recommendedName>
        <fullName evidence="4">DUF4190 domain-containing protein</fullName>
    </recommendedName>
</protein>
<evidence type="ECO:0000313" key="2">
    <source>
        <dbReference type="EMBL" id="SDG97760.1"/>
    </source>
</evidence>
<reference evidence="2 3" key="1">
    <citation type="submission" date="2016-10" db="EMBL/GenBank/DDBJ databases">
        <authorList>
            <person name="de Groot N.N."/>
        </authorList>
    </citation>
    <scope>NUCLEOTIDE SEQUENCE [LARGE SCALE GENOMIC DNA]</scope>
    <source>
        <strain evidence="2 3">L 420-91</strain>
    </source>
</reference>
<evidence type="ECO:0000313" key="3">
    <source>
        <dbReference type="Proteomes" id="UP000198956"/>
    </source>
</evidence>
<dbReference type="Proteomes" id="UP000198956">
    <property type="component" value="Unassembled WGS sequence"/>
</dbReference>
<dbReference type="EMBL" id="FNDE01000007">
    <property type="protein sequence ID" value="SDG97760.1"/>
    <property type="molecule type" value="Genomic_DNA"/>
</dbReference>
<keyword evidence="1" id="KW-0812">Transmembrane</keyword>
<dbReference type="InterPro" id="IPR055338">
    <property type="entry name" value="YqfX-like"/>
</dbReference>
<sequence>MGMKRTKRRDNIILFPFREEVASEFHVPAPSRRIIKRRRSRQGDLEAGERKKAGGTGLGVLGLIMSLLAFFMMPVALGISGFIVGYIAAMRGSGIGRWAMGLAVVAVVLPLFLRVFY</sequence>
<evidence type="ECO:0000256" key="1">
    <source>
        <dbReference type="SAM" id="Phobius"/>
    </source>
</evidence>